<dbReference type="AlphaFoldDB" id="A0A5C6DTM5"/>
<keyword evidence="3" id="KW-1185">Reference proteome</keyword>
<gene>
    <name evidence="2" type="ORF">Q31b_34240</name>
</gene>
<proteinExistence type="predicted"/>
<dbReference type="Pfam" id="PF01814">
    <property type="entry name" value="Hemerythrin"/>
    <property type="match status" value="1"/>
</dbReference>
<evidence type="ECO:0000313" key="2">
    <source>
        <dbReference type="EMBL" id="TWU40080.1"/>
    </source>
</evidence>
<evidence type="ECO:0000259" key="1">
    <source>
        <dbReference type="Pfam" id="PF01814"/>
    </source>
</evidence>
<evidence type="ECO:0000313" key="3">
    <source>
        <dbReference type="Proteomes" id="UP000315471"/>
    </source>
</evidence>
<dbReference type="EMBL" id="SJPY01000005">
    <property type="protein sequence ID" value="TWU40080.1"/>
    <property type="molecule type" value="Genomic_DNA"/>
</dbReference>
<accession>A0A5C6DTM5</accession>
<reference evidence="2 3" key="1">
    <citation type="submission" date="2019-02" db="EMBL/GenBank/DDBJ databases">
        <title>Deep-cultivation of Planctomycetes and their phenomic and genomic characterization uncovers novel biology.</title>
        <authorList>
            <person name="Wiegand S."/>
            <person name="Jogler M."/>
            <person name="Boedeker C."/>
            <person name="Pinto D."/>
            <person name="Vollmers J."/>
            <person name="Rivas-Marin E."/>
            <person name="Kohn T."/>
            <person name="Peeters S.H."/>
            <person name="Heuer A."/>
            <person name="Rast P."/>
            <person name="Oberbeckmann S."/>
            <person name="Bunk B."/>
            <person name="Jeske O."/>
            <person name="Meyerdierks A."/>
            <person name="Storesund J.E."/>
            <person name="Kallscheuer N."/>
            <person name="Luecker S."/>
            <person name="Lage O.M."/>
            <person name="Pohl T."/>
            <person name="Merkel B.J."/>
            <person name="Hornburger P."/>
            <person name="Mueller R.-W."/>
            <person name="Bruemmer F."/>
            <person name="Labrenz M."/>
            <person name="Spormann A.M."/>
            <person name="Op Den Camp H."/>
            <person name="Overmann J."/>
            <person name="Amann R."/>
            <person name="Jetten M.S.M."/>
            <person name="Mascher T."/>
            <person name="Medema M.H."/>
            <person name="Devos D.P."/>
            <person name="Kaster A.-K."/>
            <person name="Ovreas L."/>
            <person name="Rohde M."/>
            <person name="Galperin M.Y."/>
            <person name="Jogler C."/>
        </authorList>
    </citation>
    <scope>NUCLEOTIDE SEQUENCE [LARGE SCALE GENOMIC DNA]</scope>
    <source>
        <strain evidence="2 3">Q31b</strain>
    </source>
</reference>
<dbReference type="Gene3D" id="1.20.120.520">
    <property type="entry name" value="nmb1532 protein domain like"/>
    <property type="match status" value="1"/>
</dbReference>
<name>A0A5C6DTM5_9BACT</name>
<protein>
    <submittedName>
        <fullName evidence="2">Hemerythrin HHE cation binding domain protein</fullName>
    </submittedName>
</protein>
<dbReference type="InterPro" id="IPR012312">
    <property type="entry name" value="Hemerythrin-like"/>
</dbReference>
<organism evidence="2 3">
    <name type="scientific">Novipirellula aureliae</name>
    <dbReference type="NCBI Taxonomy" id="2527966"/>
    <lineage>
        <taxon>Bacteria</taxon>
        <taxon>Pseudomonadati</taxon>
        <taxon>Planctomycetota</taxon>
        <taxon>Planctomycetia</taxon>
        <taxon>Pirellulales</taxon>
        <taxon>Pirellulaceae</taxon>
        <taxon>Novipirellula</taxon>
    </lineage>
</organism>
<dbReference type="Proteomes" id="UP000315471">
    <property type="component" value="Unassembled WGS sequence"/>
</dbReference>
<sequence length="212" mass="23789">MTVTSSRSCFCCGWKPQPHSAHLTRLPVTVRINAKPLAGFDRPIDMLIDCHRRIEHFLDVIVRVVERYAGQPLDAEGRRALAAAQQYFATSAPKHTADKEQSLFPRLQSVGAITVETNEMLEQLRQVHHISDELHGRIDTLLQQWLATEESLPDDLLAMLRTDLAALKDHYAAHISVEEEQIFPSAAKALSASQLREMGTEMRSRRGLDGEG</sequence>
<dbReference type="CDD" id="cd12108">
    <property type="entry name" value="Hr-like"/>
    <property type="match status" value="1"/>
</dbReference>
<feature type="domain" description="Hemerythrin-like" evidence="1">
    <location>
        <begin position="43"/>
        <end position="184"/>
    </location>
</feature>
<comment type="caution">
    <text evidence="2">The sequence shown here is derived from an EMBL/GenBank/DDBJ whole genome shotgun (WGS) entry which is preliminary data.</text>
</comment>